<accession>A0AAJ3NMD6</accession>
<dbReference type="EMBL" id="LQPR01000055">
    <property type="protein sequence ID" value="ORW68050.1"/>
    <property type="molecule type" value="Genomic_DNA"/>
</dbReference>
<feature type="region of interest" description="Disordered" evidence="1">
    <location>
        <begin position="1"/>
        <end position="36"/>
    </location>
</feature>
<name>A0AAJ3NMD6_9MYCO</name>
<dbReference type="Proteomes" id="UP000193387">
    <property type="component" value="Unassembled WGS sequence"/>
</dbReference>
<comment type="caution">
    <text evidence="2">The sequence shown here is derived from an EMBL/GenBank/DDBJ whole genome shotgun (WGS) entry which is preliminary data.</text>
</comment>
<reference evidence="2 3" key="1">
    <citation type="submission" date="2016-01" db="EMBL/GenBank/DDBJ databases">
        <title>The new phylogeny of the genus Mycobacterium.</title>
        <authorList>
            <person name="Tarcisio F."/>
            <person name="Conor M."/>
            <person name="Antonella G."/>
            <person name="Elisabetta G."/>
            <person name="Giulia F.S."/>
            <person name="Sara T."/>
            <person name="Anna F."/>
            <person name="Clotilde B."/>
            <person name="Roberto B."/>
            <person name="Veronica D.S."/>
            <person name="Fabio R."/>
            <person name="Monica P."/>
            <person name="Olivier J."/>
            <person name="Enrico T."/>
            <person name="Nicola S."/>
        </authorList>
    </citation>
    <scope>NUCLEOTIDE SEQUENCE [LARGE SCALE GENOMIC DNA]</scope>
    <source>
        <strain evidence="2 3">DSM 44616</strain>
    </source>
</reference>
<sequence length="95" mass="10472">MSSGAPGPTVLPGPLPNQVDGRTAAPARPQPEAFDDHRIRRLPVEAIDEKSARMAVTETDDWQRRLVSHGQLVLEVPFDPRPVKRRDFLIGGLPT</sequence>
<evidence type="ECO:0000256" key="1">
    <source>
        <dbReference type="SAM" id="MobiDB-lite"/>
    </source>
</evidence>
<organism evidence="2 3">
    <name type="scientific">Mycobacterium saskatchewanense</name>
    <dbReference type="NCBI Taxonomy" id="220927"/>
    <lineage>
        <taxon>Bacteria</taxon>
        <taxon>Bacillati</taxon>
        <taxon>Actinomycetota</taxon>
        <taxon>Actinomycetes</taxon>
        <taxon>Mycobacteriales</taxon>
        <taxon>Mycobacteriaceae</taxon>
        <taxon>Mycobacterium</taxon>
        <taxon>Mycobacterium simiae complex</taxon>
    </lineage>
</organism>
<proteinExistence type="predicted"/>
<gene>
    <name evidence="2" type="ORF">AWC23_21680</name>
</gene>
<keyword evidence="3" id="KW-1185">Reference proteome</keyword>
<evidence type="ECO:0000313" key="3">
    <source>
        <dbReference type="Proteomes" id="UP000193387"/>
    </source>
</evidence>
<dbReference type="AlphaFoldDB" id="A0AAJ3NMD6"/>
<protein>
    <submittedName>
        <fullName evidence="2">Uncharacterized protein</fullName>
    </submittedName>
</protein>
<evidence type="ECO:0000313" key="2">
    <source>
        <dbReference type="EMBL" id="ORW68050.1"/>
    </source>
</evidence>